<comment type="caution">
    <text evidence="2">The sequence shown here is derived from an EMBL/GenBank/DDBJ whole genome shotgun (WGS) entry which is preliminary data.</text>
</comment>
<organism evidence="2 3">
    <name type="scientific">Actinomadura rugatobispora</name>
    <dbReference type="NCBI Taxonomy" id="1994"/>
    <lineage>
        <taxon>Bacteria</taxon>
        <taxon>Bacillati</taxon>
        <taxon>Actinomycetota</taxon>
        <taxon>Actinomycetes</taxon>
        <taxon>Streptosporangiales</taxon>
        <taxon>Thermomonosporaceae</taxon>
        <taxon>Actinomadura</taxon>
    </lineage>
</organism>
<name>A0ABW0ZPN8_9ACTN</name>
<dbReference type="Proteomes" id="UP001596074">
    <property type="component" value="Unassembled WGS sequence"/>
</dbReference>
<dbReference type="RefSeq" id="WP_378280166.1">
    <property type="nucleotide sequence ID" value="NZ_JBHSON010000004.1"/>
</dbReference>
<evidence type="ECO:0000313" key="3">
    <source>
        <dbReference type="Proteomes" id="UP001596074"/>
    </source>
</evidence>
<gene>
    <name evidence="2" type="ORF">ACFPZN_03815</name>
</gene>
<accession>A0ABW0ZPN8</accession>
<protein>
    <recommendedName>
        <fullName evidence="4">XRE family transcriptional regulator</fullName>
    </recommendedName>
</protein>
<dbReference type="SUPFAM" id="SSF47413">
    <property type="entry name" value="lambda repressor-like DNA-binding domains"/>
    <property type="match status" value="1"/>
</dbReference>
<feature type="region of interest" description="Disordered" evidence="1">
    <location>
        <begin position="62"/>
        <end position="86"/>
    </location>
</feature>
<dbReference type="InterPro" id="IPR010982">
    <property type="entry name" value="Lambda_DNA-bd_dom_sf"/>
</dbReference>
<evidence type="ECO:0008006" key="4">
    <source>
        <dbReference type="Google" id="ProtNLM"/>
    </source>
</evidence>
<dbReference type="Gene3D" id="1.10.260.40">
    <property type="entry name" value="lambda repressor-like DNA-binding domains"/>
    <property type="match status" value="1"/>
</dbReference>
<proteinExistence type="predicted"/>
<evidence type="ECO:0000256" key="1">
    <source>
        <dbReference type="SAM" id="MobiDB-lite"/>
    </source>
</evidence>
<keyword evidence="3" id="KW-1185">Reference proteome</keyword>
<sequence length="86" mass="9237">MHGLPRLDGDALRRTRHARGRRLDALAATVGSGTTRQQLIDYEPGARRPDPPRPAALTGALEVHPSNWPGSSPAGRHWPIYGTGPA</sequence>
<reference evidence="3" key="1">
    <citation type="journal article" date="2019" name="Int. J. Syst. Evol. Microbiol.">
        <title>The Global Catalogue of Microorganisms (GCM) 10K type strain sequencing project: providing services to taxonomists for standard genome sequencing and annotation.</title>
        <authorList>
            <consortium name="The Broad Institute Genomics Platform"/>
            <consortium name="The Broad Institute Genome Sequencing Center for Infectious Disease"/>
            <person name="Wu L."/>
            <person name="Ma J."/>
        </authorList>
    </citation>
    <scope>NUCLEOTIDE SEQUENCE [LARGE SCALE GENOMIC DNA]</scope>
    <source>
        <strain evidence="3">KCTC 42087</strain>
    </source>
</reference>
<dbReference type="EMBL" id="JBHSON010000004">
    <property type="protein sequence ID" value="MFC5744737.1"/>
    <property type="molecule type" value="Genomic_DNA"/>
</dbReference>
<evidence type="ECO:0000313" key="2">
    <source>
        <dbReference type="EMBL" id="MFC5744737.1"/>
    </source>
</evidence>